<dbReference type="GO" id="GO:0000981">
    <property type="term" value="F:DNA-binding transcription factor activity, RNA polymerase II-specific"/>
    <property type="evidence" value="ECO:0007669"/>
    <property type="project" value="InterPro"/>
</dbReference>
<protein>
    <recommendedName>
        <fullName evidence="3">Zn(2)-C6 fungal-type domain-containing protein</fullName>
    </recommendedName>
</protein>
<feature type="domain" description="Zn(2)-C6 fungal-type" evidence="3">
    <location>
        <begin position="11"/>
        <end position="44"/>
    </location>
</feature>
<dbReference type="CDD" id="cd00067">
    <property type="entry name" value="GAL4"/>
    <property type="match status" value="1"/>
</dbReference>
<evidence type="ECO:0000256" key="2">
    <source>
        <dbReference type="SAM" id="MobiDB-lite"/>
    </source>
</evidence>
<dbReference type="STRING" id="363999.A0A439DJ66"/>
<sequence length="428" mass="46223">MDVPKAATRSACDRCRSKRVRCPRAAKSTAPCARCIHVGAQCVTGSPGYPGRPRKARLVEGSVTRAPGMASDSVSTPVSPPGYGPTPRDSDSVELYTPESGGPMSANMPTEWFDTGTTSLNLLDDLEGARLELSNPPPHEGLLSAADNLDIMYTGQSSTEMFDFDSFLAPSTCLLDPSPIPCLSEASSLMRFQEKMEQRVSTMGAFFSDPRNVVEGCKEDDFMVMATENPVSVVLMCTKEFIDIIQNLTTAARPAASGSLAHSQLVTSNGAPRIAQTESLSTETALLVLSSYLMLMRLYDSLFHGVSRCFCQQPPEAIKSMKVKAVFRIGGISSLQDMPVKAYAMGIIDVIQCQIRTLEHSLGLPAAYCLSDEANASQPTSGIFSQEDRAQLFQAVMAQEDVKSSRGGKSYVESIRENIKNSVAFFDD</sequence>
<evidence type="ECO:0000313" key="4">
    <source>
        <dbReference type="EMBL" id="RWA14454.1"/>
    </source>
</evidence>
<keyword evidence="1" id="KW-0539">Nucleus</keyword>
<dbReference type="AlphaFoldDB" id="A0A439DJ66"/>
<dbReference type="InterPro" id="IPR050797">
    <property type="entry name" value="Carb_Metab_Trans_Reg"/>
</dbReference>
<dbReference type="PANTHER" id="PTHR31668:SF30">
    <property type="entry name" value="ZN(II)2CYS6 TRANSCRIPTION FACTOR (EUROFUNG)"/>
    <property type="match status" value="1"/>
</dbReference>
<dbReference type="PROSITE" id="PS50048">
    <property type="entry name" value="ZN2_CY6_FUNGAL_2"/>
    <property type="match status" value="1"/>
</dbReference>
<accession>A0A439DJ66</accession>
<dbReference type="Gene3D" id="4.10.240.10">
    <property type="entry name" value="Zn(2)-C6 fungal-type DNA-binding domain"/>
    <property type="match status" value="1"/>
</dbReference>
<proteinExistence type="predicted"/>
<keyword evidence="5" id="KW-1185">Reference proteome</keyword>
<comment type="caution">
    <text evidence="4">The sequence shown here is derived from an EMBL/GenBank/DDBJ whole genome shotgun (WGS) entry which is preliminary data.</text>
</comment>
<evidence type="ECO:0000256" key="1">
    <source>
        <dbReference type="ARBA" id="ARBA00023242"/>
    </source>
</evidence>
<feature type="region of interest" description="Disordered" evidence="2">
    <location>
        <begin position="66"/>
        <end position="92"/>
    </location>
</feature>
<name>A0A439DJ66_9PEZI</name>
<dbReference type="Proteomes" id="UP000286045">
    <property type="component" value="Unassembled WGS sequence"/>
</dbReference>
<dbReference type="PANTHER" id="PTHR31668">
    <property type="entry name" value="GLUCOSE TRANSPORT TRANSCRIPTION REGULATOR RGT1-RELATED-RELATED"/>
    <property type="match status" value="1"/>
</dbReference>
<dbReference type="Pfam" id="PF00172">
    <property type="entry name" value="Zn_clus"/>
    <property type="match status" value="1"/>
</dbReference>
<evidence type="ECO:0000313" key="5">
    <source>
        <dbReference type="Proteomes" id="UP000286045"/>
    </source>
</evidence>
<gene>
    <name evidence="4" type="ORF">EKO27_g630</name>
</gene>
<dbReference type="EMBL" id="RYZI01000008">
    <property type="protein sequence ID" value="RWA14454.1"/>
    <property type="molecule type" value="Genomic_DNA"/>
</dbReference>
<dbReference type="GO" id="GO:0008270">
    <property type="term" value="F:zinc ion binding"/>
    <property type="evidence" value="ECO:0007669"/>
    <property type="project" value="InterPro"/>
</dbReference>
<reference evidence="4 5" key="1">
    <citation type="submission" date="2018-12" db="EMBL/GenBank/DDBJ databases">
        <title>Draft genome sequence of Xylaria grammica IHI A82.</title>
        <authorList>
            <person name="Buettner E."/>
            <person name="Kellner H."/>
        </authorList>
    </citation>
    <scope>NUCLEOTIDE SEQUENCE [LARGE SCALE GENOMIC DNA]</scope>
    <source>
        <strain evidence="4 5">IHI A82</strain>
    </source>
</reference>
<organism evidence="4 5">
    <name type="scientific">Xylaria grammica</name>
    <dbReference type="NCBI Taxonomy" id="363999"/>
    <lineage>
        <taxon>Eukaryota</taxon>
        <taxon>Fungi</taxon>
        <taxon>Dikarya</taxon>
        <taxon>Ascomycota</taxon>
        <taxon>Pezizomycotina</taxon>
        <taxon>Sordariomycetes</taxon>
        <taxon>Xylariomycetidae</taxon>
        <taxon>Xylariales</taxon>
        <taxon>Xylariaceae</taxon>
        <taxon>Xylaria</taxon>
    </lineage>
</organism>
<evidence type="ECO:0000259" key="3">
    <source>
        <dbReference type="PROSITE" id="PS50048"/>
    </source>
</evidence>
<dbReference type="PROSITE" id="PS00463">
    <property type="entry name" value="ZN2_CY6_FUNGAL_1"/>
    <property type="match status" value="1"/>
</dbReference>
<dbReference type="InterPro" id="IPR036864">
    <property type="entry name" value="Zn2-C6_fun-type_DNA-bd_sf"/>
</dbReference>
<dbReference type="SUPFAM" id="SSF57701">
    <property type="entry name" value="Zn2/Cys6 DNA-binding domain"/>
    <property type="match status" value="1"/>
</dbReference>
<dbReference type="InterPro" id="IPR001138">
    <property type="entry name" value="Zn2Cys6_DnaBD"/>
</dbReference>